<dbReference type="EC" id="5.5.1.2" evidence="4"/>
<dbReference type="InterPro" id="IPR008948">
    <property type="entry name" value="L-Aspartase-like"/>
</dbReference>
<dbReference type="Gene3D" id="1.20.200.10">
    <property type="entry name" value="Fumarase/aspartase (Central domain)"/>
    <property type="match status" value="1"/>
</dbReference>
<protein>
    <submittedName>
        <fullName evidence="4">3-carboxy-cis,cis-muconate cycloisomerase</fullName>
        <ecNumber evidence="4">5.5.1.2</ecNumber>
    </submittedName>
</protein>
<dbReference type="GO" id="GO:0047472">
    <property type="term" value="F:3-carboxy-cis,cis-muconate cycloisomerase activity"/>
    <property type="evidence" value="ECO:0007669"/>
    <property type="project" value="UniProtKB-EC"/>
</dbReference>
<dbReference type="Gene3D" id="1.10.40.30">
    <property type="entry name" value="Fumarase/aspartase (C-terminal domain)"/>
    <property type="match status" value="1"/>
</dbReference>
<gene>
    <name evidence="4" type="primary">pcaB_2</name>
    <name evidence="4" type="ORF">DSM104329_04746</name>
</gene>
<dbReference type="KEGG" id="sbae:DSM104329_04746"/>
<keyword evidence="5" id="KW-1185">Reference proteome</keyword>
<name>A0A9E7C361_9ACTN</name>
<dbReference type="Proteomes" id="UP001162834">
    <property type="component" value="Chromosome"/>
</dbReference>
<dbReference type="AlphaFoldDB" id="A0A9E7C361"/>
<keyword evidence="4" id="KW-0413">Isomerase</keyword>
<proteinExistence type="inferred from homology"/>
<dbReference type="Pfam" id="PF00206">
    <property type="entry name" value="Lyase_1"/>
    <property type="match status" value="1"/>
</dbReference>
<evidence type="ECO:0000256" key="2">
    <source>
        <dbReference type="ARBA" id="ARBA00034772"/>
    </source>
</evidence>
<organism evidence="4 5">
    <name type="scientific">Capillimicrobium parvum</name>
    <dbReference type="NCBI Taxonomy" id="2884022"/>
    <lineage>
        <taxon>Bacteria</taxon>
        <taxon>Bacillati</taxon>
        <taxon>Actinomycetota</taxon>
        <taxon>Thermoleophilia</taxon>
        <taxon>Solirubrobacterales</taxon>
        <taxon>Capillimicrobiaceae</taxon>
        <taxon>Capillimicrobium</taxon>
    </lineage>
</organism>
<dbReference type="PANTHER" id="PTHR43172:SF2">
    <property type="entry name" value="ADENYLOSUCCINATE LYASE C-TERMINAL DOMAIN-CONTAINING PROTEIN"/>
    <property type="match status" value="1"/>
</dbReference>
<dbReference type="PANTHER" id="PTHR43172">
    <property type="entry name" value="ADENYLOSUCCINATE LYASE"/>
    <property type="match status" value="1"/>
</dbReference>
<dbReference type="InterPro" id="IPR000362">
    <property type="entry name" value="Fumarate_lyase_fam"/>
</dbReference>
<keyword evidence="1" id="KW-0456">Lyase</keyword>
<dbReference type="CDD" id="cd01597">
    <property type="entry name" value="pCLME"/>
    <property type="match status" value="1"/>
</dbReference>
<reference evidence="4" key="1">
    <citation type="journal article" date="2022" name="Int. J. Syst. Evol. Microbiol.">
        <title>Pseudomonas aegrilactucae sp. nov. and Pseudomonas morbosilactucae sp. nov., pathogens causing bacterial rot of lettuce in Japan.</title>
        <authorList>
            <person name="Sawada H."/>
            <person name="Fujikawa T."/>
            <person name="Satou M."/>
        </authorList>
    </citation>
    <scope>NUCLEOTIDE SEQUENCE</scope>
    <source>
        <strain evidence="4">0166_1</strain>
    </source>
</reference>
<dbReference type="PRINTS" id="PR00149">
    <property type="entry name" value="FUMRATELYASE"/>
</dbReference>
<dbReference type="PRINTS" id="PR00145">
    <property type="entry name" value="ARGSUCLYASE"/>
</dbReference>
<sequence length="481" mass="51442">MALTRRAAGVPSTTCPDERIVSCRPADGLRAPFNLLTELFGDPVMAGVFAEEQAVRGWLRAEAALAQAQGDAGVVDDDIAREVARACVIENVDFDVLWRDARNVGYPILPLVRMIDDALSDRAAGHMHLGATTQDIMDTGLALQLAEATDRLIVLTGTVGDALADIVDVHRRTYMAARTHGQQAVPTTFGAKVAVHLAEFTRRRERLVAVRPMIACVSLFGAGGTSAALGPSAPRVRQRMGQILALEVTDVPWHVARDRLAEFGLACSTLAASCSRFAREVVALSRTEIGEVSEPRGHHRGASSTMPQKSNPIASEAIIGMSLTAAALSSALHVAMEAGHERAAGEWQVEWVVLPALAVMAAGCALNAAEIASGLEVYPSTMRRNMQTGQGFVMAEAYMMRLAGHMGRERAHDRMYAAVLEARGRGESLDAVLAGMSDSDPPFELIPLEDYVGDPDLVCDTALRAWRAGTRSATSIERTAI</sequence>
<evidence type="ECO:0000256" key="1">
    <source>
        <dbReference type="ARBA" id="ARBA00023239"/>
    </source>
</evidence>
<dbReference type="InterPro" id="IPR022761">
    <property type="entry name" value="Fumarate_lyase_N"/>
</dbReference>
<evidence type="ECO:0000259" key="3">
    <source>
        <dbReference type="Pfam" id="PF00206"/>
    </source>
</evidence>
<evidence type="ECO:0000313" key="4">
    <source>
        <dbReference type="EMBL" id="UGS38322.1"/>
    </source>
</evidence>
<feature type="domain" description="Fumarate lyase N-terminal" evidence="3">
    <location>
        <begin position="77"/>
        <end position="322"/>
    </location>
</feature>
<accession>A0A9E7C361</accession>
<dbReference type="SUPFAM" id="SSF48557">
    <property type="entry name" value="L-aspartase-like"/>
    <property type="match status" value="1"/>
</dbReference>
<dbReference type="GO" id="GO:0016829">
    <property type="term" value="F:lyase activity"/>
    <property type="evidence" value="ECO:0007669"/>
    <property type="project" value="UniProtKB-KW"/>
</dbReference>
<comment type="similarity">
    <text evidence="2">Belongs to the class-II fumarase/aspartase family.</text>
</comment>
<evidence type="ECO:0000313" key="5">
    <source>
        <dbReference type="Proteomes" id="UP001162834"/>
    </source>
</evidence>
<dbReference type="EMBL" id="CP087164">
    <property type="protein sequence ID" value="UGS38322.1"/>
    <property type="molecule type" value="Genomic_DNA"/>
</dbReference>